<keyword evidence="2" id="KW-1185">Reference proteome</keyword>
<protein>
    <submittedName>
        <fullName evidence="1">Phage tail protein</fullName>
    </submittedName>
</protein>
<name>A0A437NT45_9HYPH</name>
<evidence type="ECO:0000313" key="2">
    <source>
        <dbReference type="Proteomes" id="UP000286997"/>
    </source>
</evidence>
<dbReference type="Pfam" id="PF06995">
    <property type="entry name" value="Phage_P2_GpU"/>
    <property type="match status" value="1"/>
</dbReference>
<evidence type="ECO:0000313" key="1">
    <source>
        <dbReference type="EMBL" id="RVU13205.1"/>
    </source>
</evidence>
<proteinExistence type="predicted"/>
<dbReference type="RefSeq" id="WP_127733963.1">
    <property type="nucleotide sequence ID" value="NZ_SACP01000046.1"/>
</dbReference>
<dbReference type="Proteomes" id="UP000286997">
    <property type="component" value="Unassembled WGS sequence"/>
</dbReference>
<dbReference type="InterPro" id="IPR009734">
    <property type="entry name" value="Myoviridae_GpU"/>
</dbReference>
<sequence length="143" mass="15514">MLYQLGPLTLDTFPFSADGVEREIEADFARHDVMNRRRPHEFEGAGDETLDISGSILPFHTGGLSHLDLAQSLCEDGRELFVMRGDGRVLGWYVLKKVGERHRDIGPGGVGFVVGHRLGLERAEDPGEAAGAGLVATLLSLFG</sequence>
<reference evidence="1 2" key="1">
    <citation type="submission" date="2019-01" db="EMBL/GenBank/DDBJ databases">
        <authorList>
            <person name="Chen W.-M."/>
        </authorList>
    </citation>
    <scope>NUCLEOTIDE SEQUENCE [LARGE SCALE GENOMIC DNA]</scope>
    <source>
        <strain evidence="1 2">TER-1</strain>
    </source>
</reference>
<gene>
    <name evidence="1" type="ORF">EOE48_26920</name>
</gene>
<accession>A0A437NT45</accession>
<organism evidence="1 2">
    <name type="scientific">Methylobacterium oryzihabitans</name>
    <dbReference type="NCBI Taxonomy" id="2499852"/>
    <lineage>
        <taxon>Bacteria</taxon>
        <taxon>Pseudomonadati</taxon>
        <taxon>Pseudomonadota</taxon>
        <taxon>Alphaproteobacteria</taxon>
        <taxon>Hyphomicrobiales</taxon>
        <taxon>Methylobacteriaceae</taxon>
        <taxon>Methylobacterium</taxon>
    </lineage>
</organism>
<dbReference type="OrthoDB" id="7678146at2"/>
<dbReference type="EMBL" id="SACP01000046">
    <property type="protein sequence ID" value="RVU13205.1"/>
    <property type="molecule type" value="Genomic_DNA"/>
</dbReference>
<comment type="caution">
    <text evidence="1">The sequence shown here is derived from an EMBL/GenBank/DDBJ whole genome shotgun (WGS) entry which is preliminary data.</text>
</comment>
<dbReference type="AlphaFoldDB" id="A0A437NT45"/>